<dbReference type="Pfam" id="PF00881">
    <property type="entry name" value="Nitroreductase"/>
    <property type="match status" value="1"/>
</dbReference>
<evidence type="ECO:0000259" key="1">
    <source>
        <dbReference type="Pfam" id="PF00881"/>
    </source>
</evidence>
<comment type="caution">
    <text evidence="2">The sequence shown here is derived from an EMBL/GenBank/DDBJ whole genome shotgun (WGS) entry which is preliminary data.</text>
</comment>
<dbReference type="InterPro" id="IPR029479">
    <property type="entry name" value="Nitroreductase"/>
</dbReference>
<proteinExistence type="predicted"/>
<dbReference type="InterPro" id="IPR052530">
    <property type="entry name" value="NAD(P)H_nitroreductase"/>
</dbReference>
<gene>
    <name evidence="2" type="ORF">ACFFNY_25415</name>
</gene>
<reference evidence="2 3" key="1">
    <citation type="submission" date="2024-09" db="EMBL/GenBank/DDBJ databases">
        <authorList>
            <person name="Sun Q."/>
            <person name="Mori K."/>
        </authorList>
    </citation>
    <scope>NUCLEOTIDE SEQUENCE [LARGE SCALE GENOMIC DNA]</scope>
    <source>
        <strain evidence="2 3">JCM 12520</strain>
    </source>
</reference>
<organism evidence="2 3">
    <name type="scientific">Paenibacillus hodogayensis</name>
    <dbReference type="NCBI Taxonomy" id="279208"/>
    <lineage>
        <taxon>Bacteria</taxon>
        <taxon>Bacillati</taxon>
        <taxon>Bacillota</taxon>
        <taxon>Bacilli</taxon>
        <taxon>Bacillales</taxon>
        <taxon>Paenibacillaceae</taxon>
        <taxon>Paenibacillus</taxon>
    </lineage>
</organism>
<dbReference type="Proteomes" id="UP001589619">
    <property type="component" value="Unassembled WGS sequence"/>
</dbReference>
<dbReference type="SUPFAM" id="SSF55469">
    <property type="entry name" value="FMN-dependent nitroreductase-like"/>
    <property type="match status" value="1"/>
</dbReference>
<keyword evidence="3" id="KW-1185">Reference proteome</keyword>
<dbReference type="PANTHER" id="PTHR43821:SF1">
    <property type="entry name" value="NAD(P)H NITROREDUCTASE YDJA-RELATED"/>
    <property type="match status" value="1"/>
</dbReference>
<evidence type="ECO:0000313" key="2">
    <source>
        <dbReference type="EMBL" id="MFB9754926.1"/>
    </source>
</evidence>
<dbReference type="PANTHER" id="PTHR43821">
    <property type="entry name" value="NAD(P)H NITROREDUCTASE YDJA-RELATED"/>
    <property type="match status" value="1"/>
</dbReference>
<dbReference type="RefSeq" id="WP_344909968.1">
    <property type="nucleotide sequence ID" value="NZ_BAAAYO010000008.1"/>
</dbReference>
<dbReference type="EMBL" id="JBHMAG010000016">
    <property type="protein sequence ID" value="MFB9754926.1"/>
    <property type="molecule type" value="Genomic_DNA"/>
</dbReference>
<dbReference type="Gene3D" id="3.40.109.10">
    <property type="entry name" value="NADH Oxidase"/>
    <property type="match status" value="1"/>
</dbReference>
<sequence length="191" mass="22098">MSLAQLIRERRSIRRFNRQPVAQELVVELLQRAVRLYGADEEPRWRCIYAGTEEARRRLADSMIAKTRQSRLVKLIPNKMVESFIQKFADIPASLIVVADADPDRRRQEENYASACGTLQLLQLLGWERGLGMAWDTERLIQNELFFENVGIGASEQFVGIMHMGYFDKTPRGRGRTPAEKKWTVFRADAR</sequence>
<protein>
    <submittedName>
        <fullName evidence="2">Nitroreductase family protein</fullName>
    </submittedName>
</protein>
<evidence type="ECO:0000313" key="3">
    <source>
        <dbReference type="Proteomes" id="UP001589619"/>
    </source>
</evidence>
<feature type="domain" description="Nitroreductase" evidence="1">
    <location>
        <begin position="7"/>
        <end position="166"/>
    </location>
</feature>
<accession>A0ABV5W3X8</accession>
<dbReference type="InterPro" id="IPR000415">
    <property type="entry name" value="Nitroreductase-like"/>
</dbReference>
<name>A0ABV5W3X8_9BACL</name>